<evidence type="ECO:0000256" key="1">
    <source>
        <dbReference type="SAM" id="MobiDB-lite"/>
    </source>
</evidence>
<dbReference type="PROSITE" id="PS50010">
    <property type="entry name" value="DH_2"/>
    <property type="match status" value="1"/>
</dbReference>
<organism evidence="3 4">
    <name type="scientific">Puccinia triticina</name>
    <dbReference type="NCBI Taxonomy" id="208348"/>
    <lineage>
        <taxon>Eukaryota</taxon>
        <taxon>Fungi</taxon>
        <taxon>Dikarya</taxon>
        <taxon>Basidiomycota</taxon>
        <taxon>Pucciniomycotina</taxon>
        <taxon>Pucciniomycetes</taxon>
        <taxon>Pucciniales</taxon>
        <taxon>Pucciniaceae</taxon>
        <taxon>Puccinia</taxon>
    </lineage>
</organism>
<feature type="compositionally biased region" description="Acidic residues" evidence="1">
    <location>
        <begin position="211"/>
        <end position="223"/>
    </location>
</feature>
<feature type="compositionally biased region" description="Low complexity" evidence="1">
    <location>
        <begin position="293"/>
        <end position="313"/>
    </location>
</feature>
<dbReference type="CDD" id="cd00160">
    <property type="entry name" value="RhoGEF"/>
    <property type="match status" value="1"/>
</dbReference>
<feature type="compositionally biased region" description="Basic and acidic residues" evidence="1">
    <location>
        <begin position="1152"/>
        <end position="1170"/>
    </location>
</feature>
<dbReference type="RefSeq" id="XP_053024191.1">
    <property type="nucleotide sequence ID" value="XM_053160747.1"/>
</dbReference>
<feature type="compositionally biased region" description="Polar residues" evidence="1">
    <location>
        <begin position="381"/>
        <end position="407"/>
    </location>
</feature>
<feature type="compositionally biased region" description="Low complexity" evidence="1">
    <location>
        <begin position="915"/>
        <end position="927"/>
    </location>
</feature>
<sequence length="1310" mass="145749">MYSSSSLNGDSFANERRDSNARKEINPASAPGYRPGILGDQPPISLIQFPNSTRHLRLVTATLTLRLLPPYYQHQHPPPSIANISQPALYFLSSSILQIILLPTLIHLDHHHPILRQRVQQATCPRLPTVLQSIITNLTGVTPLHTPATTPKSTPGSITKLLTRKLSFLSYRKAHVPSTSPNCSNFLAPPHSPSRIRSSSLTRQTAHNPGDDSEDAEFASADEGDERFWKHLKLPSPHRHTCPLPINPRSPNWSTTSYTDPTFNRPAKPAHSPLTQHKQVTDSALDPSFLAHNNQSDASTSSTSNRNSTYQSSIRFTSPTRLRGPSTKKIPAEFRAGRVFVRSSQIFADQAATLSSSDPSTTSVEESEQDQSSFSSYHPITPSSTPSFYPSVLPSSPTAADDQSPTKDSGILSRISEPFNSLLSAPNACLSPRRSPSSHSLAYRFNSGALTRSSTKSTVNGSTNLNGLLQPTPTSKSPPVKKSISMTFNLRHVPKFLNQRTKSDHVTDGEKMTTKAPDVQIIMPNLSQLGPNGFPPTWRSLVSPDRFLRLEQRFGTLEMKRQELIWELCRTELGYVESLEMIIKTFFQPLKKTQSIAPAPSGKTKSYTWLDIVPDSIINLFENLEEICELHQEICESIAENQQAHHVPKQLLILNDHQIPNADEHLVILRISDTFQKFVDRLKVYQNYLICFESVHHLIDQLTKDPNSQFGAFIRARSQLEECGKMSFNSFLLKPIQRLMKYPLFLKQLCDVTPVLHPDHLEGKELWESTDRIIKEMQQVKVLEEDRAYLKSIESHIIGLAASFKLANGKRKLIRQGFVRRFHAASNRAQKQEFVSDDDVHHPQNPTPPDSHRRTTVSSSSSRSSSTAVDKRRRSRSQLSDDWSFSDHIGFRTSMKSTFCTSPLPDTHSSTPRMSKSSSASLKGSTSPQEYSSPRPDSHRTPLPARPDQQVSPSLPALSSSLGPTKIISRPKQLVPLSSSKTKMSTPKMSLNLKSSESKLDQLSTHHASDKQRGTLSSPADRNLKTKSSSSSLTFSARDQRQWKGVRQTKTPGRQKAAEILGLEREECKSKNEDESLYLFVFSDGLLLFTRPLADPRHNTLKRNHAGHPQLFTLVAEPLALSSLLGFRVLSSDHPSRRQPHAQPRSFTNDGHYPKPENGQLEKENKETKDWGGGGEGAMKRGRRRRAKTGPEPSRKAPSGRVELQVKCAHHAGGDARLLDRSTITLTLGLPGPLPASVAPSVYYALALDQTNTFTDPIRNAKNSHNAYHALDNNHVRNVPHDFVPNDPSAGLASVGRPELMHSLSLILFP</sequence>
<feature type="compositionally biased region" description="Polar residues" evidence="1">
    <location>
        <begin position="451"/>
        <end position="469"/>
    </location>
</feature>
<evidence type="ECO:0000259" key="2">
    <source>
        <dbReference type="PROSITE" id="PS50010"/>
    </source>
</evidence>
<feature type="compositionally biased region" description="Low complexity" evidence="1">
    <location>
        <begin position="952"/>
        <end position="964"/>
    </location>
</feature>
<dbReference type="InterPro" id="IPR035899">
    <property type="entry name" value="DBL_dom_sf"/>
</dbReference>
<dbReference type="SMART" id="SM00325">
    <property type="entry name" value="RhoGEF"/>
    <property type="match status" value="1"/>
</dbReference>
<feature type="region of interest" description="Disordered" evidence="1">
    <location>
        <begin position="350"/>
        <end position="412"/>
    </location>
</feature>
<dbReference type="InterPro" id="IPR051092">
    <property type="entry name" value="FYVE_RhoGEF_PH"/>
</dbReference>
<feature type="region of interest" description="Disordered" evidence="1">
    <location>
        <begin position="235"/>
        <end position="330"/>
    </location>
</feature>
<feature type="region of interest" description="Disordered" evidence="1">
    <location>
        <begin position="830"/>
        <end position="881"/>
    </location>
</feature>
<feature type="compositionally biased region" description="Polar residues" evidence="1">
    <location>
        <begin position="249"/>
        <end position="262"/>
    </location>
</feature>
<feature type="compositionally biased region" description="Polar residues" evidence="1">
    <location>
        <begin position="1"/>
        <end position="11"/>
    </location>
</feature>
<feature type="region of interest" description="Disordered" evidence="1">
    <location>
        <begin position="176"/>
        <end position="223"/>
    </location>
</feature>
<feature type="region of interest" description="Disordered" evidence="1">
    <location>
        <begin position="1"/>
        <end position="36"/>
    </location>
</feature>
<accession>A0ABY7CTR2</accession>
<feature type="region of interest" description="Disordered" evidence="1">
    <location>
        <begin position="1132"/>
        <end position="1202"/>
    </location>
</feature>
<evidence type="ECO:0000313" key="3">
    <source>
        <dbReference type="EMBL" id="WAQ88636.1"/>
    </source>
</evidence>
<feature type="compositionally biased region" description="Low complexity" evidence="1">
    <location>
        <begin position="976"/>
        <end position="991"/>
    </location>
</feature>
<dbReference type="InterPro" id="IPR000219">
    <property type="entry name" value="DH_dom"/>
</dbReference>
<feature type="compositionally biased region" description="Polar residues" evidence="1">
    <location>
        <begin position="273"/>
        <end position="282"/>
    </location>
</feature>
<feature type="compositionally biased region" description="Basic and acidic residues" evidence="1">
    <location>
        <begin position="13"/>
        <end position="25"/>
    </location>
</feature>
<evidence type="ECO:0000313" key="4">
    <source>
        <dbReference type="Proteomes" id="UP001164743"/>
    </source>
</evidence>
<dbReference type="EMBL" id="CP110430">
    <property type="protein sequence ID" value="WAQ88636.1"/>
    <property type="molecule type" value="Genomic_DNA"/>
</dbReference>
<dbReference type="GeneID" id="77801631"/>
<feature type="domain" description="DH" evidence="2">
    <location>
        <begin position="560"/>
        <end position="780"/>
    </location>
</feature>
<feature type="compositionally biased region" description="Low complexity" evidence="1">
    <location>
        <begin position="193"/>
        <end position="203"/>
    </location>
</feature>
<dbReference type="Proteomes" id="UP001164743">
    <property type="component" value="Chromosome 10A"/>
</dbReference>
<feature type="compositionally biased region" description="Low complexity" evidence="1">
    <location>
        <begin position="360"/>
        <end position="376"/>
    </location>
</feature>
<protein>
    <recommendedName>
        <fullName evidence="2">DH domain-containing protein</fullName>
    </recommendedName>
</protein>
<feature type="compositionally biased region" description="Low complexity" evidence="1">
    <location>
        <begin position="471"/>
        <end position="481"/>
    </location>
</feature>
<dbReference type="SUPFAM" id="SSF48065">
    <property type="entry name" value="DBL homology domain (DH-domain)"/>
    <property type="match status" value="1"/>
</dbReference>
<feature type="compositionally biased region" description="Polar residues" evidence="1">
    <location>
        <begin position="350"/>
        <end position="359"/>
    </location>
</feature>
<dbReference type="Gene3D" id="1.20.900.10">
    <property type="entry name" value="Dbl homology (DH) domain"/>
    <property type="match status" value="1"/>
</dbReference>
<gene>
    <name evidence="3" type="ORF">PtA15_10A55</name>
</gene>
<dbReference type="Pfam" id="PF00621">
    <property type="entry name" value="RhoGEF"/>
    <property type="match status" value="1"/>
</dbReference>
<dbReference type="PANTHER" id="PTHR12673">
    <property type="entry name" value="FACIOGENITAL DYSPLASIA PROTEIN"/>
    <property type="match status" value="1"/>
</dbReference>
<keyword evidence="4" id="KW-1185">Reference proteome</keyword>
<feature type="region of interest" description="Disordered" evidence="1">
    <location>
        <begin position="451"/>
        <end position="481"/>
    </location>
</feature>
<proteinExistence type="predicted"/>
<name>A0ABY7CTR2_9BASI</name>
<reference evidence="3" key="1">
    <citation type="submission" date="2022-10" db="EMBL/GenBank/DDBJ databases">
        <title>Puccinia triticina Genome sequencing and assembly.</title>
        <authorList>
            <person name="Li C."/>
        </authorList>
    </citation>
    <scope>NUCLEOTIDE SEQUENCE</scope>
    <source>
        <strain evidence="3">Pt15</strain>
    </source>
</reference>
<feature type="compositionally biased region" description="Low complexity" evidence="1">
    <location>
        <begin position="856"/>
        <end position="867"/>
    </location>
</feature>
<dbReference type="PANTHER" id="PTHR12673:SF159">
    <property type="entry name" value="LD03170P"/>
    <property type="match status" value="1"/>
</dbReference>
<feature type="region of interest" description="Disordered" evidence="1">
    <location>
        <begin position="896"/>
        <end position="1052"/>
    </location>
</feature>